<evidence type="ECO:0000313" key="1">
    <source>
        <dbReference type="EMBL" id="KAA3680293.1"/>
    </source>
</evidence>
<gene>
    <name evidence="1" type="ORF">DEA37_0004851</name>
</gene>
<protein>
    <submittedName>
        <fullName evidence="1">Uncharacterized protein</fullName>
    </submittedName>
</protein>
<dbReference type="Proteomes" id="UP000324629">
    <property type="component" value="Unassembled WGS sequence"/>
</dbReference>
<sequence length="118" mass="13585">MFQHPTEPHEHLKSLLLKRITASKYNRLEAVINREELGDRKLSQLLRRLQQILDGMSIDEALFQQLVLQKLYNFVRNILATREHMTLDELAELADDIMTVPNNSQSSAIAAHPPDTLI</sequence>
<dbReference type="AlphaFoldDB" id="A0A5J4NXL3"/>
<accession>A0A5J4NXL3</accession>
<dbReference type="PANTHER" id="PTHR33327:SF3">
    <property type="entry name" value="RNA-DIRECTED DNA POLYMERASE"/>
    <property type="match status" value="1"/>
</dbReference>
<keyword evidence="2" id="KW-1185">Reference proteome</keyword>
<reference evidence="1 2" key="1">
    <citation type="journal article" date="2019" name="Gigascience">
        <title>Whole-genome sequence of the oriental lung fluke Paragonimus westermani.</title>
        <authorList>
            <person name="Oey H."/>
            <person name="Zakrzewski M."/>
            <person name="Narain K."/>
            <person name="Devi K.R."/>
            <person name="Agatsuma T."/>
            <person name="Nawaratna S."/>
            <person name="Gobert G.N."/>
            <person name="Jones M.K."/>
            <person name="Ragan M.A."/>
            <person name="McManus D.P."/>
            <person name="Krause L."/>
        </authorList>
    </citation>
    <scope>NUCLEOTIDE SEQUENCE [LARGE SCALE GENOMIC DNA]</scope>
    <source>
        <strain evidence="1 2">IND2009</strain>
    </source>
</reference>
<comment type="caution">
    <text evidence="1">The sequence shown here is derived from an EMBL/GenBank/DDBJ whole genome shotgun (WGS) entry which is preliminary data.</text>
</comment>
<name>A0A5J4NXL3_9TREM</name>
<dbReference type="PANTHER" id="PTHR33327">
    <property type="entry name" value="ENDONUCLEASE"/>
    <property type="match status" value="1"/>
</dbReference>
<evidence type="ECO:0000313" key="2">
    <source>
        <dbReference type="Proteomes" id="UP000324629"/>
    </source>
</evidence>
<proteinExistence type="predicted"/>
<organism evidence="1 2">
    <name type="scientific">Paragonimus westermani</name>
    <dbReference type="NCBI Taxonomy" id="34504"/>
    <lineage>
        <taxon>Eukaryota</taxon>
        <taxon>Metazoa</taxon>
        <taxon>Spiralia</taxon>
        <taxon>Lophotrochozoa</taxon>
        <taxon>Platyhelminthes</taxon>
        <taxon>Trematoda</taxon>
        <taxon>Digenea</taxon>
        <taxon>Plagiorchiida</taxon>
        <taxon>Troglotremata</taxon>
        <taxon>Troglotrematidae</taxon>
        <taxon>Paragonimus</taxon>
    </lineage>
</organism>
<dbReference type="EMBL" id="QNGE01000479">
    <property type="protein sequence ID" value="KAA3680293.1"/>
    <property type="molecule type" value="Genomic_DNA"/>
</dbReference>